<feature type="transmembrane region" description="Helical" evidence="1">
    <location>
        <begin position="61"/>
        <end position="81"/>
    </location>
</feature>
<name>A0A8X6G9D0_TRICU</name>
<protein>
    <submittedName>
        <fullName evidence="2">Uncharacterized protein</fullName>
    </submittedName>
</protein>
<reference evidence="2" key="1">
    <citation type="submission" date="2020-07" db="EMBL/GenBank/DDBJ databases">
        <title>Multicomponent nature underlies the extraordinary mechanical properties of spider dragline silk.</title>
        <authorList>
            <person name="Kono N."/>
            <person name="Nakamura H."/>
            <person name="Mori M."/>
            <person name="Yoshida Y."/>
            <person name="Ohtoshi R."/>
            <person name="Malay A.D."/>
            <person name="Moran D.A.P."/>
            <person name="Tomita M."/>
            <person name="Numata K."/>
            <person name="Arakawa K."/>
        </authorList>
    </citation>
    <scope>NUCLEOTIDE SEQUENCE</scope>
</reference>
<evidence type="ECO:0000256" key="1">
    <source>
        <dbReference type="SAM" id="Phobius"/>
    </source>
</evidence>
<dbReference type="AlphaFoldDB" id="A0A8X6G9D0"/>
<keyword evidence="3" id="KW-1185">Reference proteome</keyword>
<accession>A0A8X6G9D0</accession>
<evidence type="ECO:0000313" key="3">
    <source>
        <dbReference type="Proteomes" id="UP000887116"/>
    </source>
</evidence>
<organism evidence="2 3">
    <name type="scientific">Trichonephila clavata</name>
    <name type="common">Joro spider</name>
    <name type="synonym">Nephila clavata</name>
    <dbReference type="NCBI Taxonomy" id="2740835"/>
    <lineage>
        <taxon>Eukaryota</taxon>
        <taxon>Metazoa</taxon>
        <taxon>Ecdysozoa</taxon>
        <taxon>Arthropoda</taxon>
        <taxon>Chelicerata</taxon>
        <taxon>Arachnida</taxon>
        <taxon>Araneae</taxon>
        <taxon>Araneomorphae</taxon>
        <taxon>Entelegynae</taxon>
        <taxon>Araneoidea</taxon>
        <taxon>Nephilidae</taxon>
        <taxon>Trichonephila</taxon>
    </lineage>
</organism>
<dbReference type="Proteomes" id="UP000887116">
    <property type="component" value="Unassembled WGS sequence"/>
</dbReference>
<evidence type="ECO:0000313" key="2">
    <source>
        <dbReference type="EMBL" id="GFQ98847.1"/>
    </source>
</evidence>
<keyword evidence="1" id="KW-0472">Membrane</keyword>
<dbReference type="OrthoDB" id="6431198at2759"/>
<keyword evidence="1" id="KW-1133">Transmembrane helix</keyword>
<sequence length="86" mass="9465">MEGKYLVESKEITGNVSAYGTVNPTFESVEVKEKYLSSSAPCPSSRNQKVFFEPWARYKTITMAVGLSLFGIWVIGIAVVAKEGKL</sequence>
<comment type="caution">
    <text evidence="2">The sequence shown here is derived from an EMBL/GenBank/DDBJ whole genome shotgun (WGS) entry which is preliminary data.</text>
</comment>
<dbReference type="EMBL" id="BMAO01034779">
    <property type="protein sequence ID" value="GFQ98847.1"/>
    <property type="molecule type" value="Genomic_DNA"/>
</dbReference>
<gene>
    <name evidence="2" type="primary">NCL1_49843</name>
    <name evidence="2" type="ORF">TNCT_721931</name>
</gene>
<proteinExistence type="predicted"/>
<keyword evidence="1" id="KW-0812">Transmembrane</keyword>